<dbReference type="InterPro" id="IPR007793">
    <property type="entry name" value="DivIVA_fam"/>
</dbReference>
<evidence type="ECO:0000313" key="11">
    <source>
        <dbReference type="Proteomes" id="UP000193577"/>
    </source>
</evidence>
<dbReference type="GO" id="GO:0008360">
    <property type="term" value="P:regulation of cell shape"/>
    <property type="evidence" value="ECO:0007669"/>
    <property type="project" value="UniProtKB-KW"/>
</dbReference>
<reference evidence="10 11" key="1">
    <citation type="submission" date="2017-04" db="EMBL/GenBank/DDBJ databases">
        <title>The new phylogeny of genus Mycobacterium.</title>
        <authorList>
            <person name="Tortoli E."/>
            <person name="Trovato A."/>
            <person name="Cirillo D.M."/>
        </authorList>
    </citation>
    <scope>NUCLEOTIDE SEQUENCE [LARGE SCALE GENOMIC DNA]</scope>
    <source>
        <strain evidence="10 11">KCTC 19819</strain>
    </source>
</reference>
<protein>
    <recommendedName>
        <fullName evidence="3">Cell wall synthesis protein Wag31</fullName>
    </recommendedName>
    <alternativeName>
        <fullName evidence="9">Antigen 84</fullName>
    </alternativeName>
</protein>
<evidence type="ECO:0000313" key="10">
    <source>
        <dbReference type="EMBL" id="OSC26619.1"/>
    </source>
</evidence>
<evidence type="ECO:0000256" key="7">
    <source>
        <dbReference type="ARBA" id="ARBA00023054"/>
    </source>
</evidence>
<dbReference type="RefSeq" id="WP_069393288.1">
    <property type="nucleotide sequence ID" value="NZ_AP022594.1"/>
</dbReference>
<sequence length="94" mass="10534">MTEPLPGLTADDVRTARFGRPEWGKRGYHKGEVDAFLELVAGRLETSDGLTAADVHNVAFSRPPIGRRGYNEDQVDVLLDRAEAAIRQLEQMRR</sequence>
<dbReference type="EMBL" id="NCXO01000062">
    <property type="protein sequence ID" value="OSC26619.1"/>
    <property type="molecule type" value="Genomic_DNA"/>
</dbReference>
<comment type="subcellular location">
    <subcellularLocation>
        <location evidence="1">Cytoplasm</location>
    </subcellularLocation>
</comment>
<evidence type="ECO:0000256" key="5">
    <source>
        <dbReference type="ARBA" id="ARBA00022618"/>
    </source>
</evidence>
<keyword evidence="5" id="KW-0132">Cell division</keyword>
<name>A0A7I7SIG0_9MYCO</name>
<keyword evidence="6" id="KW-0133">Cell shape</keyword>
<keyword evidence="4" id="KW-0963">Cytoplasm</keyword>
<evidence type="ECO:0000256" key="9">
    <source>
        <dbReference type="ARBA" id="ARBA00031737"/>
    </source>
</evidence>
<dbReference type="Proteomes" id="UP000193577">
    <property type="component" value="Unassembled WGS sequence"/>
</dbReference>
<dbReference type="InterPro" id="IPR019933">
    <property type="entry name" value="DivIVA_domain"/>
</dbReference>
<organism evidence="10 11">
    <name type="scientific">Mycolicibacillus koreensis</name>
    <dbReference type="NCBI Taxonomy" id="1069220"/>
    <lineage>
        <taxon>Bacteria</taxon>
        <taxon>Bacillati</taxon>
        <taxon>Actinomycetota</taxon>
        <taxon>Actinomycetes</taxon>
        <taxon>Mycobacteriales</taxon>
        <taxon>Mycobacteriaceae</taxon>
        <taxon>Mycolicibacillus</taxon>
    </lineage>
</organism>
<evidence type="ECO:0000256" key="8">
    <source>
        <dbReference type="ARBA" id="ARBA00023306"/>
    </source>
</evidence>
<proteinExistence type="inferred from homology"/>
<evidence type="ECO:0000256" key="2">
    <source>
        <dbReference type="ARBA" id="ARBA00009008"/>
    </source>
</evidence>
<keyword evidence="7" id="KW-0175">Coiled coil</keyword>
<evidence type="ECO:0000256" key="4">
    <source>
        <dbReference type="ARBA" id="ARBA00022490"/>
    </source>
</evidence>
<dbReference type="AlphaFoldDB" id="A0A7I7SIG0"/>
<gene>
    <name evidence="10" type="ORF">B8W67_18350</name>
</gene>
<evidence type="ECO:0000256" key="6">
    <source>
        <dbReference type="ARBA" id="ARBA00022960"/>
    </source>
</evidence>
<dbReference type="GO" id="GO:0005737">
    <property type="term" value="C:cytoplasm"/>
    <property type="evidence" value="ECO:0007669"/>
    <property type="project" value="UniProtKB-SubCell"/>
</dbReference>
<dbReference type="PANTHER" id="PTHR35794:SF2">
    <property type="entry name" value="CELL DIVISION PROTEIN DIVIVA"/>
    <property type="match status" value="1"/>
</dbReference>
<accession>A0A7I7SIG0</accession>
<comment type="caution">
    <text evidence="10">The sequence shown here is derived from an EMBL/GenBank/DDBJ whole genome shotgun (WGS) entry which is preliminary data.</text>
</comment>
<comment type="similarity">
    <text evidence="2">Belongs to the DivIVA family.</text>
</comment>
<evidence type="ECO:0000256" key="1">
    <source>
        <dbReference type="ARBA" id="ARBA00004496"/>
    </source>
</evidence>
<keyword evidence="8" id="KW-0131">Cell cycle</keyword>
<dbReference type="GO" id="GO:0051301">
    <property type="term" value="P:cell division"/>
    <property type="evidence" value="ECO:0007669"/>
    <property type="project" value="UniProtKB-KW"/>
</dbReference>
<dbReference type="NCBIfam" id="TIGR03544">
    <property type="entry name" value="DivI1A_domain"/>
    <property type="match status" value="2"/>
</dbReference>
<dbReference type="PANTHER" id="PTHR35794">
    <property type="entry name" value="CELL DIVISION PROTEIN DIVIVA"/>
    <property type="match status" value="1"/>
</dbReference>
<dbReference type="OrthoDB" id="5198800at2"/>
<dbReference type="Gene3D" id="6.10.250.660">
    <property type="match status" value="2"/>
</dbReference>
<keyword evidence="11" id="KW-1185">Reference proteome</keyword>
<evidence type="ECO:0000256" key="3">
    <source>
        <dbReference type="ARBA" id="ARBA00018787"/>
    </source>
</evidence>